<organism evidence="1 2">
    <name type="scientific">[Phormidium ambiguum] IAM M-71</name>
    <dbReference type="NCBI Taxonomy" id="454136"/>
    <lineage>
        <taxon>Bacteria</taxon>
        <taxon>Bacillati</taxon>
        <taxon>Cyanobacteriota</taxon>
        <taxon>Cyanophyceae</taxon>
        <taxon>Oscillatoriophycideae</taxon>
        <taxon>Aerosakkonematales</taxon>
        <taxon>Aerosakkonemataceae</taxon>
        <taxon>Floridanema</taxon>
    </lineage>
</organism>
<proteinExistence type="predicted"/>
<sequence>MNDVTLEDLVTALASYPDIAAWWDAAAALPAETNVNEFFAKTLLGLHLAANTVNSGRAAGTKIDGYPAPSYGTSALDSASGVGSRIVTYSVRTRVPDSLNTAFSPLT</sequence>
<dbReference type="OrthoDB" id="9861986at2"/>
<dbReference type="AlphaFoldDB" id="A0A1U7INY5"/>
<dbReference type="RefSeq" id="WP_073592940.1">
    <property type="nucleotide sequence ID" value="NZ_MRCE01000006.1"/>
</dbReference>
<gene>
    <name evidence="1" type="ORF">NIES2119_08080</name>
</gene>
<accession>A0A1U7INY5</accession>
<protein>
    <submittedName>
        <fullName evidence="1">Uncharacterized protein</fullName>
    </submittedName>
</protein>
<name>A0A1U7INY5_9CYAN</name>
<comment type="caution">
    <text evidence="1">The sequence shown here is derived from an EMBL/GenBank/DDBJ whole genome shotgun (WGS) entry which is preliminary data.</text>
</comment>
<evidence type="ECO:0000313" key="2">
    <source>
        <dbReference type="Proteomes" id="UP000185860"/>
    </source>
</evidence>
<reference evidence="1 2" key="1">
    <citation type="submission" date="2016-11" db="EMBL/GenBank/DDBJ databases">
        <title>Draft Genome Sequences of Nine Cyanobacterial Strains from Diverse Habitats.</title>
        <authorList>
            <person name="Zhu T."/>
            <person name="Hou S."/>
            <person name="Lu X."/>
            <person name="Hess W.R."/>
        </authorList>
    </citation>
    <scope>NUCLEOTIDE SEQUENCE [LARGE SCALE GENOMIC DNA]</scope>
    <source>
        <strain evidence="1 2">IAM M-71</strain>
    </source>
</reference>
<evidence type="ECO:0000313" key="1">
    <source>
        <dbReference type="EMBL" id="OKH39078.1"/>
    </source>
</evidence>
<dbReference type="Proteomes" id="UP000185860">
    <property type="component" value="Unassembled WGS sequence"/>
</dbReference>
<dbReference type="EMBL" id="MRCE01000006">
    <property type="protein sequence ID" value="OKH39078.1"/>
    <property type="molecule type" value="Genomic_DNA"/>
</dbReference>
<dbReference type="STRING" id="454136.NIES2119_08080"/>